<dbReference type="Proteomes" id="UP000092508">
    <property type="component" value="Unassembled WGS sequence"/>
</dbReference>
<keyword evidence="1" id="KW-0472">Membrane</keyword>
<organism evidence="3 4">
    <name type="scientific">Faucicola atlantae</name>
    <dbReference type="NCBI Taxonomy" id="34059"/>
    <lineage>
        <taxon>Bacteria</taxon>
        <taxon>Pseudomonadati</taxon>
        <taxon>Pseudomonadota</taxon>
        <taxon>Gammaproteobacteria</taxon>
        <taxon>Moraxellales</taxon>
        <taxon>Moraxellaceae</taxon>
        <taxon>Faucicola</taxon>
    </lineage>
</organism>
<dbReference type="Pfam" id="PF14341">
    <property type="entry name" value="PilX_N"/>
    <property type="match status" value="1"/>
</dbReference>
<feature type="domain" description="Type 4 fimbrial biogenesis protein PilX N-terminal" evidence="2">
    <location>
        <begin position="13"/>
        <end position="62"/>
    </location>
</feature>
<evidence type="ECO:0000256" key="1">
    <source>
        <dbReference type="SAM" id="Phobius"/>
    </source>
</evidence>
<evidence type="ECO:0000313" key="4">
    <source>
        <dbReference type="Proteomes" id="UP000092508"/>
    </source>
</evidence>
<evidence type="ECO:0000259" key="2">
    <source>
        <dbReference type="Pfam" id="PF14341"/>
    </source>
</evidence>
<keyword evidence="1" id="KW-1133">Transmembrane helix</keyword>
<proteinExistence type="predicted"/>
<feature type="transmembrane region" description="Helical" evidence="1">
    <location>
        <begin position="15"/>
        <end position="35"/>
    </location>
</feature>
<dbReference type="STRING" id="34059.A9308_09520"/>
<dbReference type="EMBL" id="LZMZ01000037">
    <property type="protein sequence ID" value="OBX75853.1"/>
    <property type="molecule type" value="Genomic_DNA"/>
</dbReference>
<dbReference type="RefSeq" id="WP_067238150.1">
    <property type="nucleotide sequence ID" value="NZ_LZMZ01000037.1"/>
</dbReference>
<name>A0A1B8Q9V6_9GAMM</name>
<accession>A0A1B8Q9V6</accession>
<protein>
    <recommendedName>
        <fullName evidence="2">Type 4 fimbrial biogenesis protein PilX N-terminal domain-containing protein</fullName>
    </recommendedName>
</protein>
<reference evidence="3 4" key="1">
    <citation type="submission" date="2016-06" db="EMBL/GenBank/DDBJ databases">
        <title>Draft genome of Moraxella atlantae CCUG 66109.</title>
        <authorList>
            <person name="Salva-Serra F."/>
            <person name="Engstrom-Jakobsson H."/>
            <person name="Thorell K."/>
            <person name="Gonzales-Siles L."/>
            <person name="Karlsson R."/>
            <person name="Boulund F."/>
            <person name="Engstrand L."/>
            <person name="Kristiansson E."/>
            <person name="Moore E."/>
        </authorList>
    </citation>
    <scope>NUCLEOTIDE SEQUENCE [LARGE SCALE GENOMIC DNA]</scope>
    <source>
        <strain evidence="3 4">CCUG 66109</strain>
    </source>
</reference>
<evidence type="ECO:0000313" key="3">
    <source>
        <dbReference type="EMBL" id="OBX75853.1"/>
    </source>
</evidence>
<comment type="caution">
    <text evidence="3">The sequence shown here is derived from an EMBL/GenBank/DDBJ whole genome shotgun (WGS) entry which is preliminary data.</text>
</comment>
<dbReference type="AlphaFoldDB" id="A0A1B8Q9V6"/>
<dbReference type="InterPro" id="IPR025746">
    <property type="entry name" value="PilX_N_dom"/>
</dbReference>
<sequence length="274" mass="29666">MPHKYLSFKHSQSGAVLIVVLLVLMLVSILGVIVYKRSTTDLRLATASQVSELLFQANDAAFAKVEKEDRLKAESTAKNRNGLDTLQGFITRPGDQYIGAEVVFCVRPRGDYLFNLNQITQKNREGDVLVNANKGFCNPSNPNDYVNEGRLMTQMTFVKTQGDEIDCPGCQHAKNDSSNDLESPVSGSESPCTYFTGYAVSLVPSYAANNVKLGDEKSADSSTVAGCLKQSMNQISTCLANLGVPHSVQVQSYKYEPIGAKCLGGTNSFGVGEI</sequence>
<keyword evidence="1" id="KW-0812">Transmembrane</keyword>
<dbReference type="OrthoDB" id="6660611at2"/>
<gene>
    <name evidence="3" type="ORF">A9308_09520</name>
</gene>